<dbReference type="PROSITE" id="PS50404">
    <property type="entry name" value="GST_NTER"/>
    <property type="match status" value="1"/>
</dbReference>
<dbReference type="Gene3D" id="3.40.30.10">
    <property type="entry name" value="Glutaredoxin"/>
    <property type="match status" value="1"/>
</dbReference>
<dbReference type="GO" id="GO:0005634">
    <property type="term" value="C:nucleus"/>
    <property type="evidence" value="ECO:0007669"/>
    <property type="project" value="TreeGrafter"/>
</dbReference>
<dbReference type="CDD" id="cd03044">
    <property type="entry name" value="GST_N_EF1Bgamma"/>
    <property type="match status" value="1"/>
</dbReference>
<accession>A0A9W8KW09</accession>
<dbReference type="PANTHER" id="PTHR43986">
    <property type="entry name" value="ELONGATION FACTOR 1-GAMMA"/>
    <property type="match status" value="1"/>
</dbReference>
<dbReference type="Pfam" id="PF00043">
    <property type="entry name" value="GST_C"/>
    <property type="match status" value="1"/>
</dbReference>
<comment type="caution">
    <text evidence="4">The sequence shown here is derived from an EMBL/GenBank/DDBJ whole genome shotgun (WGS) entry which is preliminary data.</text>
</comment>
<dbReference type="SFLD" id="SFLDS00019">
    <property type="entry name" value="Glutathione_Transferase_(cytos"/>
    <property type="match status" value="1"/>
</dbReference>
<dbReference type="FunFam" id="3.40.30.10:FF:000142">
    <property type="entry name" value="Elongation factor 1 gamma"/>
    <property type="match status" value="1"/>
</dbReference>
<dbReference type="SUPFAM" id="SSF47616">
    <property type="entry name" value="GST C-terminal domain-like"/>
    <property type="match status" value="1"/>
</dbReference>
<feature type="domain" description="GST C-terminal" evidence="3">
    <location>
        <begin position="90"/>
        <end position="219"/>
    </location>
</feature>
<reference evidence="4" key="1">
    <citation type="submission" date="2022-07" db="EMBL/GenBank/DDBJ databases">
        <title>Phylogenomic reconstructions and comparative analyses of Kickxellomycotina fungi.</title>
        <authorList>
            <person name="Reynolds N.K."/>
            <person name="Stajich J.E."/>
            <person name="Barry K."/>
            <person name="Grigoriev I.V."/>
            <person name="Crous P."/>
            <person name="Smith M.E."/>
        </authorList>
    </citation>
    <scope>NUCLEOTIDE SEQUENCE</scope>
    <source>
        <strain evidence="4">NRRL 3115</strain>
    </source>
</reference>
<dbReference type="EMBL" id="JANBTW010000082">
    <property type="protein sequence ID" value="KAJ2672486.1"/>
    <property type="molecule type" value="Genomic_DNA"/>
</dbReference>
<dbReference type="InterPro" id="IPR036282">
    <property type="entry name" value="Glutathione-S-Trfase_C_sf"/>
</dbReference>
<dbReference type="InterPro" id="IPR040079">
    <property type="entry name" value="Glutathione_S-Trfase"/>
</dbReference>
<name>A0A9W8KW09_9FUNG</name>
<organism evidence="4 5">
    <name type="scientific">Coemansia spiralis</name>
    <dbReference type="NCBI Taxonomy" id="417178"/>
    <lineage>
        <taxon>Eukaryota</taxon>
        <taxon>Fungi</taxon>
        <taxon>Fungi incertae sedis</taxon>
        <taxon>Zoopagomycota</taxon>
        <taxon>Kickxellomycotina</taxon>
        <taxon>Kickxellomycetes</taxon>
        <taxon>Kickxellales</taxon>
        <taxon>Kickxellaceae</taxon>
        <taxon>Coemansia</taxon>
    </lineage>
</organism>
<dbReference type="CDD" id="cd03181">
    <property type="entry name" value="GST_C_EF1Bgamma_like"/>
    <property type="match status" value="1"/>
</dbReference>
<dbReference type="PROSITE" id="PS50405">
    <property type="entry name" value="GST_CTER"/>
    <property type="match status" value="1"/>
</dbReference>
<feature type="non-terminal residue" evidence="4">
    <location>
        <position position="219"/>
    </location>
</feature>
<proteinExistence type="inferred from homology"/>
<evidence type="ECO:0000313" key="4">
    <source>
        <dbReference type="EMBL" id="KAJ2672486.1"/>
    </source>
</evidence>
<sequence>MAPIGKLIGPTRNQRNYKARIVAEYLGLDLAITPDFQMGVDNKTPEYLAKFPLGKVPAFEGTNNFSLTDSSAIAYYVASLAGSNSLLGKNAEETAQILQYILFAEADLSPANAGVMYTLHGYLTFIKPAFQAAEQELARFLDALNSMLIDKTFLVGERLTVADIVVACDLVMLYKDYLTAEDRKTYRNVTRYFKTITGQPAFKAVTGAIKLCSTRLQPA</sequence>
<dbReference type="InterPro" id="IPR010987">
    <property type="entry name" value="Glutathione-S-Trfase_C-like"/>
</dbReference>
<gene>
    <name evidence="4" type="primary">EEF1G_1</name>
    <name evidence="4" type="ORF">GGI25_005089</name>
</gene>
<dbReference type="FunFam" id="1.20.1050.10:FF:000006">
    <property type="entry name" value="Elongation factor 1 gamma"/>
    <property type="match status" value="1"/>
</dbReference>
<dbReference type="SFLD" id="SFLDG00358">
    <property type="entry name" value="Main_(cytGST)"/>
    <property type="match status" value="1"/>
</dbReference>
<dbReference type="PANTHER" id="PTHR43986:SF1">
    <property type="entry name" value="ELONGATION FACTOR 1-GAMMA"/>
    <property type="match status" value="1"/>
</dbReference>
<dbReference type="InterPro" id="IPR050802">
    <property type="entry name" value="EF-GSTs"/>
</dbReference>
<dbReference type="GO" id="GO:0003746">
    <property type="term" value="F:translation elongation factor activity"/>
    <property type="evidence" value="ECO:0007669"/>
    <property type="project" value="UniProtKB-KW"/>
</dbReference>
<protein>
    <submittedName>
        <fullName evidence="4">Elongation factor 1-gamma</fullName>
    </submittedName>
</protein>
<comment type="similarity">
    <text evidence="1">Belongs to the GST superfamily.</text>
</comment>
<evidence type="ECO:0000259" key="2">
    <source>
        <dbReference type="PROSITE" id="PS50404"/>
    </source>
</evidence>
<evidence type="ECO:0000259" key="3">
    <source>
        <dbReference type="PROSITE" id="PS50405"/>
    </source>
</evidence>
<dbReference type="AlphaFoldDB" id="A0A9W8KW09"/>
<dbReference type="InterPro" id="IPR004046">
    <property type="entry name" value="GST_C"/>
</dbReference>
<dbReference type="InterPro" id="IPR004045">
    <property type="entry name" value="Glutathione_S-Trfase_N"/>
</dbReference>
<dbReference type="OrthoDB" id="249703at2759"/>
<evidence type="ECO:0000256" key="1">
    <source>
        <dbReference type="RuleBase" id="RU003494"/>
    </source>
</evidence>
<dbReference type="Pfam" id="PF02798">
    <property type="entry name" value="GST_N"/>
    <property type="match status" value="1"/>
</dbReference>
<dbReference type="InterPro" id="IPR036249">
    <property type="entry name" value="Thioredoxin-like_sf"/>
</dbReference>
<dbReference type="Proteomes" id="UP001151518">
    <property type="component" value="Unassembled WGS sequence"/>
</dbReference>
<dbReference type="Gene3D" id="1.20.1050.10">
    <property type="match status" value="1"/>
</dbReference>
<dbReference type="GO" id="GO:0005737">
    <property type="term" value="C:cytoplasm"/>
    <property type="evidence" value="ECO:0007669"/>
    <property type="project" value="TreeGrafter"/>
</dbReference>
<dbReference type="SUPFAM" id="SSF52833">
    <property type="entry name" value="Thioredoxin-like"/>
    <property type="match status" value="1"/>
</dbReference>
<keyword evidence="4" id="KW-0648">Protein biosynthesis</keyword>
<keyword evidence="4" id="KW-0251">Elongation factor</keyword>
<evidence type="ECO:0000313" key="5">
    <source>
        <dbReference type="Proteomes" id="UP001151518"/>
    </source>
</evidence>
<feature type="domain" description="GST N-terminal" evidence="2">
    <location>
        <begin position="3"/>
        <end position="85"/>
    </location>
</feature>